<feature type="domain" description="Activator of Hsp90 ATPase homologue 1/2-like C-terminal" evidence="2">
    <location>
        <begin position="15"/>
        <end position="145"/>
    </location>
</feature>
<dbReference type="Proteomes" id="UP000194450">
    <property type="component" value="Unassembled WGS sequence"/>
</dbReference>
<dbReference type="EMBL" id="FXWH01000003">
    <property type="protein sequence ID" value="SMQ80372.1"/>
    <property type="molecule type" value="Genomic_DNA"/>
</dbReference>
<dbReference type="InterPro" id="IPR013538">
    <property type="entry name" value="ASHA1/2-like_C"/>
</dbReference>
<name>A0A1Y6FZ75_9GAMM</name>
<protein>
    <submittedName>
        <fullName evidence="3">Uncharacterized conserved protein YndB, AHSA1/START domain</fullName>
    </submittedName>
</protein>
<dbReference type="RefSeq" id="WP_086435276.1">
    <property type="nucleotide sequence ID" value="NZ_FXWH01000003.1"/>
</dbReference>
<dbReference type="Gene3D" id="3.30.530.20">
    <property type="match status" value="1"/>
</dbReference>
<sequence length="154" mass="17140">MAKGKGTARLHRIIKAPVERVYKAFVDKSALEYWSPPYGFTGSITNMDVREGGGYNMSFTNFSTGTSHAFTVKYVELKPNERIRETDTFDHGPTNDVMTVTAEFKKVACGTELTIVQDGIPAEIPVEFCYAGWQESLAQLAYLVEPEIPDHPAE</sequence>
<dbReference type="CDD" id="cd08895">
    <property type="entry name" value="SRPBCC_CalC_Aha1-like_2"/>
    <property type="match status" value="1"/>
</dbReference>
<evidence type="ECO:0000313" key="3">
    <source>
        <dbReference type="EMBL" id="SMQ80372.1"/>
    </source>
</evidence>
<evidence type="ECO:0000256" key="1">
    <source>
        <dbReference type="ARBA" id="ARBA00006817"/>
    </source>
</evidence>
<dbReference type="Pfam" id="PF08327">
    <property type="entry name" value="AHSA1"/>
    <property type="match status" value="1"/>
</dbReference>
<evidence type="ECO:0000313" key="4">
    <source>
        <dbReference type="Proteomes" id="UP000194450"/>
    </source>
</evidence>
<organism evidence="3 4">
    <name type="scientific">Pseudidiomarina planktonica</name>
    <dbReference type="NCBI Taxonomy" id="1323738"/>
    <lineage>
        <taxon>Bacteria</taxon>
        <taxon>Pseudomonadati</taxon>
        <taxon>Pseudomonadota</taxon>
        <taxon>Gammaproteobacteria</taxon>
        <taxon>Alteromonadales</taxon>
        <taxon>Idiomarinaceae</taxon>
        <taxon>Pseudidiomarina</taxon>
    </lineage>
</organism>
<dbReference type="OrthoDB" id="9786557at2"/>
<evidence type="ECO:0000259" key="2">
    <source>
        <dbReference type="Pfam" id="PF08327"/>
    </source>
</evidence>
<reference evidence="4" key="1">
    <citation type="submission" date="2017-04" db="EMBL/GenBank/DDBJ databases">
        <authorList>
            <person name="Varghese N."/>
            <person name="Submissions S."/>
        </authorList>
    </citation>
    <scope>NUCLEOTIDE SEQUENCE [LARGE SCALE GENOMIC DNA]</scope>
</reference>
<dbReference type="AlphaFoldDB" id="A0A1Y6FZ75"/>
<dbReference type="InterPro" id="IPR023393">
    <property type="entry name" value="START-like_dom_sf"/>
</dbReference>
<gene>
    <name evidence="3" type="ORF">SAMN06297229_2138</name>
</gene>
<accession>A0A1Y6FZ75</accession>
<proteinExistence type="inferred from homology"/>
<dbReference type="SUPFAM" id="SSF55961">
    <property type="entry name" value="Bet v1-like"/>
    <property type="match status" value="1"/>
</dbReference>
<keyword evidence="4" id="KW-1185">Reference proteome</keyword>
<comment type="similarity">
    <text evidence="1">Belongs to the AHA1 family.</text>
</comment>